<keyword evidence="1 2" id="KW-0344">Guanine-nucleotide releasing factor</keyword>
<accession>A0A8J4PNF1</accession>
<dbReference type="InterPro" id="IPR019804">
    <property type="entry name" value="Ras_G-nucl-exch_fac_CS"/>
</dbReference>
<dbReference type="GO" id="GO:0005085">
    <property type="term" value="F:guanyl-nucleotide exchange factor activity"/>
    <property type="evidence" value="ECO:0007669"/>
    <property type="project" value="UniProtKB-KW"/>
</dbReference>
<feature type="compositionally biased region" description="Polar residues" evidence="3">
    <location>
        <begin position="231"/>
        <end position="241"/>
    </location>
</feature>
<feature type="compositionally biased region" description="Low complexity" evidence="3">
    <location>
        <begin position="372"/>
        <end position="383"/>
    </location>
</feature>
<dbReference type="Proteomes" id="UP000695562">
    <property type="component" value="Unassembled WGS sequence"/>
</dbReference>
<evidence type="ECO:0000256" key="3">
    <source>
        <dbReference type="SAM" id="MobiDB-lite"/>
    </source>
</evidence>
<dbReference type="GO" id="GO:0005886">
    <property type="term" value="C:plasma membrane"/>
    <property type="evidence" value="ECO:0007669"/>
    <property type="project" value="TreeGrafter"/>
</dbReference>
<feature type="compositionally biased region" description="Low complexity" evidence="3">
    <location>
        <begin position="404"/>
        <end position="425"/>
    </location>
</feature>
<dbReference type="PROSITE" id="PS50009">
    <property type="entry name" value="RASGEF_CAT"/>
    <property type="match status" value="1"/>
</dbReference>
<feature type="region of interest" description="Disordered" evidence="3">
    <location>
        <begin position="222"/>
        <end position="457"/>
    </location>
</feature>
<dbReference type="Pfam" id="PF00617">
    <property type="entry name" value="RasGEF"/>
    <property type="match status" value="1"/>
</dbReference>
<dbReference type="PROSITE" id="PS00720">
    <property type="entry name" value="RASGEF"/>
    <property type="match status" value="1"/>
</dbReference>
<feature type="compositionally biased region" description="Pro residues" evidence="3">
    <location>
        <begin position="316"/>
        <end position="325"/>
    </location>
</feature>
<dbReference type="PANTHER" id="PTHR23113">
    <property type="entry name" value="GUANINE NUCLEOTIDE EXCHANGE FACTOR"/>
    <property type="match status" value="1"/>
</dbReference>
<name>A0A8J4PNF1_9MYCE</name>
<evidence type="ECO:0000259" key="4">
    <source>
        <dbReference type="PROSITE" id="PS50009"/>
    </source>
</evidence>
<proteinExistence type="predicted"/>
<feature type="compositionally biased region" description="Polar residues" evidence="3">
    <location>
        <begin position="278"/>
        <end position="292"/>
    </location>
</feature>
<dbReference type="PANTHER" id="PTHR23113:SF200">
    <property type="entry name" value="LEUCINE-RICH REPEAT-CONTAINING PROTEIN"/>
    <property type="match status" value="1"/>
</dbReference>
<dbReference type="AlphaFoldDB" id="A0A8J4PNF1"/>
<feature type="non-terminal residue" evidence="5">
    <location>
        <position position="1"/>
    </location>
</feature>
<dbReference type="InterPro" id="IPR008937">
    <property type="entry name" value="Ras-like_GEF"/>
</dbReference>
<dbReference type="SMART" id="SM00147">
    <property type="entry name" value="RasGEF"/>
    <property type="match status" value="1"/>
</dbReference>
<feature type="compositionally biased region" description="Low complexity" evidence="3">
    <location>
        <begin position="259"/>
        <end position="277"/>
    </location>
</feature>
<dbReference type="CDD" id="cd00155">
    <property type="entry name" value="RasGEF"/>
    <property type="match status" value="1"/>
</dbReference>
<dbReference type="Gene3D" id="1.10.840.10">
    <property type="entry name" value="Ras guanine-nucleotide exchange factors catalytic domain"/>
    <property type="match status" value="1"/>
</dbReference>
<dbReference type="EMBL" id="AJWJ01000473">
    <property type="protein sequence ID" value="KAF2070578.1"/>
    <property type="molecule type" value="Genomic_DNA"/>
</dbReference>
<feature type="compositionally biased region" description="Polar residues" evidence="3">
    <location>
        <begin position="358"/>
        <end position="371"/>
    </location>
</feature>
<evidence type="ECO:0000256" key="1">
    <source>
        <dbReference type="ARBA" id="ARBA00022658"/>
    </source>
</evidence>
<gene>
    <name evidence="5" type="ORF">CYY_008109</name>
</gene>
<comment type="caution">
    <text evidence="5">The sequence shown here is derived from an EMBL/GenBank/DDBJ whole genome shotgun (WGS) entry which is preliminary data.</text>
</comment>
<reference evidence="5" key="1">
    <citation type="submission" date="2020-01" db="EMBL/GenBank/DDBJ databases">
        <title>Development of genomics and gene disruption for Polysphondylium violaceum indicates a role for the polyketide synthase stlB in stalk morphogenesis.</title>
        <authorList>
            <person name="Narita B."/>
            <person name="Kawabe Y."/>
            <person name="Kin K."/>
            <person name="Saito T."/>
            <person name="Gibbs R."/>
            <person name="Kuspa A."/>
            <person name="Muzny D."/>
            <person name="Queller D."/>
            <person name="Richards S."/>
            <person name="Strassman J."/>
            <person name="Sucgang R."/>
            <person name="Worley K."/>
            <person name="Schaap P."/>
        </authorList>
    </citation>
    <scope>NUCLEOTIDE SEQUENCE</scope>
    <source>
        <strain evidence="5">QSvi11</strain>
    </source>
</reference>
<dbReference type="InterPro" id="IPR001895">
    <property type="entry name" value="RASGEF_cat_dom"/>
</dbReference>
<evidence type="ECO:0000313" key="6">
    <source>
        <dbReference type="Proteomes" id="UP000695562"/>
    </source>
</evidence>
<organism evidence="5 6">
    <name type="scientific">Polysphondylium violaceum</name>
    <dbReference type="NCBI Taxonomy" id="133409"/>
    <lineage>
        <taxon>Eukaryota</taxon>
        <taxon>Amoebozoa</taxon>
        <taxon>Evosea</taxon>
        <taxon>Eumycetozoa</taxon>
        <taxon>Dictyostelia</taxon>
        <taxon>Dictyosteliales</taxon>
        <taxon>Dictyosteliaceae</taxon>
        <taxon>Polysphondylium</taxon>
    </lineage>
</organism>
<dbReference type="SUPFAM" id="SSF48366">
    <property type="entry name" value="Ras GEF"/>
    <property type="match status" value="1"/>
</dbReference>
<dbReference type="InterPro" id="IPR036964">
    <property type="entry name" value="RASGEF_cat_dom_sf"/>
</dbReference>
<dbReference type="GO" id="GO:0007265">
    <property type="term" value="P:Ras protein signal transduction"/>
    <property type="evidence" value="ECO:0007669"/>
    <property type="project" value="TreeGrafter"/>
</dbReference>
<sequence>NMIGIFNQCSKWISSEIVGEKSSKTRVKKLKFFIKIAQHCYDMCNFNGLMLIISGLSCSSVTRLKGTWGALSSRRRERFDTLERFVNMEGNFKQYRMLLSEIPQGTPCIPFVGLYLMDLTFIDEGNPAFIGEGNLINFVKKRLEANLILRFMAFKNTHYCFESVPFIQDLLLNSTPLSEKELYDRSVAIEKRHIRKITKKENRERKLATSVGDLTTLVNPYKDKGIPKSASGRTLHQSIDDNPNYEVRKLKRGEEATTSSPAIMSSPERSSSRPSSPILTLSNDGLRKSQTNVPPPSTKPHIPLLNFAISTSRPSSPRPSSPHPISPKLQQQQLSRPSSPKPPPPQQQGEISPRTEFLNESFSTNQTNTTYSSSSPPVSPVSSLRRHQVPFGSNGNIASHTMKSNSSFSSEFSSPFSTPLTTPRSNPSIPSTPDQNSPRKQQQNMYLFDSIPIYPSF</sequence>
<feature type="compositionally biased region" description="Basic and acidic residues" evidence="3">
    <location>
        <begin position="246"/>
        <end position="255"/>
    </location>
</feature>
<feature type="compositionally biased region" description="Polar residues" evidence="3">
    <location>
        <begin position="426"/>
        <end position="445"/>
    </location>
</feature>
<evidence type="ECO:0000256" key="2">
    <source>
        <dbReference type="PROSITE-ProRule" id="PRU00168"/>
    </source>
</evidence>
<protein>
    <recommendedName>
        <fullName evidence="4">Ras-GEF domain-containing protein</fullName>
    </recommendedName>
</protein>
<feature type="compositionally biased region" description="Low complexity" evidence="3">
    <location>
        <begin position="326"/>
        <end position="338"/>
    </location>
</feature>
<dbReference type="InterPro" id="IPR023578">
    <property type="entry name" value="Ras_GEF_dom_sf"/>
</dbReference>
<feature type="domain" description="Ras-GEF" evidence="4">
    <location>
        <begin position="1"/>
        <end position="192"/>
    </location>
</feature>
<dbReference type="OrthoDB" id="26600at2759"/>
<keyword evidence="6" id="KW-1185">Reference proteome</keyword>
<evidence type="ECO:0000313" key="5">
    <source>
        <dbReference type="EMBL" id="KAF2070578.1"/>
    </source>
</evidence>
<feature type="compositionally biased region" description="Polar residues" evidence="3">
    <location>
        <begin position="391"/>
        <end position="403"/>
    </location>
</feature>